<dbReference type="PANTHER" id="PTHR31307">
    <property type="entry name" value="TRIHELIX TRANSCRIPTION FACTOR ASIL2"/>
    <property type="match status" value="1"/>
</dbReference>
<dbReference type="EMBL" id="CM007890">
    <property type="protein sequence ID" value="OTG38320.1"/>
    <property type="molecule type" value="Genomic_DNA"/>
</dbReference>
<feature type="coiled-coil region" evidence="1">
    <location>
        <begin position="122"/>
        <end position="149"/>
    </location>
</feature>
<dbReference type="AlphaFoldDB" id="A0A251VRU1"/>
<name>A0A251VRU1_HELAN</name>
<dbReference type="Proteomes" id="UP000215914">
    <property type="component" value="Chromosome 1"/>
</dbReference>
<gene>
    <name evidence="3" type="ORF">HannXRQ_Chr01g0028431</name>
</gene>
<feature type="domain" description="Myb/SANT-like DNA-binding" evidence="2">
    <location>
        <begin position="79"/>
        <end position="174"/>
    </location>
</feature>
<dbReference type="OMA" id="MGRNPRY"/>
<organism evidence="3 4">
    <name type="scientific">Helianthus annuus</name>
    <name type="common">Common sunflower</name>
    <dbReference type="NCBI Taxonomy" id="4232"/>
    <lineage>
        <taxon>Eukaryota</taxon>
        <taxon>Viridiplantae</taxon>
        <taxon>Streptophyta</taxon>
        <taxon>Embryophyta</taxon>
        <taxon>Tracheophyta</taxon>
        <taxon>Spermatophyta</taxon>
        <taxon>Magnoliopsida</taxon>
        <taxon>eudicotyledons</taxon>
        <taxon>Gunneridae</taxon>
        <taxon>Pentapetalae</taxon>
        <taxon>asterids</taxon>
        <taxon>campanulids</taxon>
        <taxon>Asterales</taxon>
        <taxon>Asteraceae</taxon>
        <taxon>Asteroideae</taxon>
        <taxon>Heliantheae alliance</taxon>
        <taxon>Heliantheae</taxon>
        <taxon>Helianthus</taxon>
    </lineage>
</organism>
<reference evidence="4" key="1">
    <citation type="journal article" date="2017" name="Nature">
        <title>The sunflower genome provides insights into oil metabolism, flowering and Asterid evolution.</title>
        <authorList>
            <person name="Badouin H."/>
            <person name="Gouzy J."/>
            <person name="Grassa C.J."/>
            <person name="Murat F."/>
            <person name="Staton S.E."/>
            <person name="Cottret L."/>
            <person name="Lelandais-Briere C."/>
            <person name="Owens G.L."/>
            <person name="Carrere S."/>
            <person name="Mayjonade B."/>
            <person name="Legrand L."/>
            <person name="Gill N."/>
            <person name="Kane N.C."/>
            <person name="Bowers J.E."/>
            <person name="Hubner S."/>
            <person name="Bellec A."/>
            <person name="Berard A."/>
            <person name="Berges H."/>
            <person name="Blanchet N."/>
            <person name="Boniface M.C."/>
            <person name="Brunel D."/>
            <person name="Catrice O."/>
            <person name="Chaidir N."/>
            <person name="Claudel C."/>
            <person name="Donnadieu C."/>
            <person name="Faraut T."/>
            <person name="Fievet G."/>
            <person name="Helmstetter N."/>
            <person name="King M."/>
            <person name="Knapp S.J."/>
            <person name="Lai Z."/>
            <person name="Le Paslier M.C."/>
            <person name="Lippi Y."/>
            <person name="Lorenzon L."/>
            <person name="Mandel J.R."/>
            <person name="Marage G."/>
            <person name="Marchand G."/>
            <person name="Marquand E."/>
            <person name="Bret-Mestries E."/>
            <person name="Morien E."/>
            <person name="Nambeesan S."/>
            <person name="Nguyen T."/>
            <person name="Pegot-Espagnet P."/>
            <person name="Pouilly N."/>
            <person name="Raftis F."/>
            <person name="Sallet E."/>
            <person name="Schiex T."/>
            <person name="Thomas J."/>
            <person name="Vandecasteele C."/>
            <person name="Vares D."/>
            <person name="Vear F."/>
            <person name="Vautrin S."/>
            <person name="Crespi M."/>
            <person name="Mangin B."/>
            <person name="Burke J.M."/>
            <person name="Salse J."/>
            <person name="Munos S."/>
            <person name="Vincourt P."/>
            <person name="Rieseberg L.H."/>
            <person name="Langlade N.B."/>
        </authorList>
    </citation>
    <scope>NUCLEOTIDE SEQUENCE [LARGE SCALE GENOMIC DNA]</scope>
    <source>
        <strain evidence="4">cv. SF193</strain>
    </source>
</reference>
<dbReference type="Pfam" id="PF13837">
    <property type="entry name" value="Myb_DNA-bind_4"/>
    <property type="match status" value="1"/>
</dbReference>
<keyword evidence="1" id="KW-0175">Coiled coil</keyword>
<dbReference type="Gene3D" id="1.10.10.60">
    <property type="entry name" value="Homeodomain-like"/>
    <property type="match status" value="1"/>
</dbReference>
<sequence>MASSDDDFPLITATTADTTTTGHQSNPNFHRHQLAATAHLLSSQTNQITARPPAEATGEAYGDGAYCSQQITVAYRKDREEWSDTAIACLLDAYLDKFVQLNRGNLRGRDWEEVAVSVSERCEKQTKSVEQCKNKVDNLKKRYKLERHRMMNTVNANGGNVTSHWPWFKKMEQIVGNSLPLKTVLGEENSGSGMSSPGRQSNKRYVKVCSLLLF</sequence>
<evidence type="ECO:0000313" key="4">
    <source>
        <dbReference type="Proteomes" id="UP000215914"/>
    </source>
</evidence>
<dbReference type="STRING" id="4232.A0A251VRU1"/>
<dbReference type="InParanoid" id="A0A251VRU1"/>
<evidence type="ECO:0000313" key="3">
    <source>
        <dbReference type="EMBL" id="OTG38320.1"/>
    </source>
</evidence>
<accession>A0A251VRU1</accession>
<keyword evidence="4" id="KW-1185">Reference proteome</keyword>
<dbReference type="PANTHER" id="PTHR31307:SF63">
    <property type="entry name" value="MYB_SANT-LIKE DNA-BINDING DOMAIN-CONTAINING PROTEIN"/>
    <property type="match status" value="1"/>
</dbReference>
<evidence type="ECO:0000256" key="1">
    <source>
        <dbReference type="SAM" id="Coils"/>
    </source>
</evidence>
<proteinExistence type="predicted"/>
<dbReference type="InterPro" id="IPR044822">
    <property type="entry name" value="Myb_DNA-bind_4"/>
</dbReference>
<evidence type="ECO:0000259" key="2">
    <source>
        <dbReference type="Pfam" id="PF13837"/>
    </source>
</evidence>
<protein>
    <recommendedName>
        <fullName evidence="2">Myb/SANT-like DNA-binding domain-containing protein</fullName>
    </recommendedName>
</protein>
<dbReference type="InterPro" id="IPR044823">
    <property type="entry name" value="ASIL1/2-like"/>
</dbReference>
<dbReference type="FunFam" id="1.10.10.60:FF:000238">
    <property type="entry name" value="Aspartate/glutamate/uridylate kinase family protein"/>
    <property type="match status" value="1"/>
</dbReference>